<keyword evidence="3" id="KW-1185">Reference proteome</keyword>
<protein>
    <recommendedName>
        <fullName evidence="4">Outer membrane protein beta-barrel domain-containing protein</fullName>
    </recommendedName>
</protein>
<keyword evidence="1" id="KW-0732">Signal</keyword>
<feature type="signal peptide" evidence="1">
    <location>
        <begin position="1"/>
        <end position="19"/>
    </location>
</feature>
<feature type="chain" id="PRO_5036882664" description="Outer membrane protein beta-barrel domain-containing protein" evidence="1">
    <location>
        <begin position="20"/>
        <end position="291"/>
    </location>
</feature>
<dbReference type="Proteomes" id="UP000611723">
    <property type="component" value="Unassembled WGS sequence"/>
</dbReference>
<evidence type="ECO:0000256" key="1">
    <source>
        <dbReference type="SAM" id="SignalP"/>
    </source>
</evidence>
<reference evidence="2" key="1">
    <citation type="submission" date="2021-01" db="EMBL/GenBank/DDBJ databases">
        <title>Marivirga aurantiaca sp. nov., isolated from intertidal surface sediments.</title>
        <authorList>
            <person name="Zhang M."/>
        </authorList>
    </citation>
    <scope>NUCLEOTIDE SEQUENCE</scope>
    <source>
        <strain evidence="2">S37H4</strain>
    </source>
</reference>
<dbReference type="RefSeq" id="WP_201429576.1">
    <property type="nucleotide sequence ID" value="NZ_JAEQBW010000001.1"/>
</dbReference>
<organism evidence="2 3">
    <name type="scientific">Marivirga aurantiaca</name>
    <dbReference type="NCBI Taxonomy" id="2802615"/>
    <lineage>
        <taxon>Bacteria</taxon>
        <taxon>Pseudomonadati</taxon>
        <taxon>Bacteroidota</taxon>
        <taxon>Cytophagia</taxon>
        <taxon>Cytophagales</taxon>
        <taxon>Marivirgaceae</taxon>
        <taxon>Marivirga</taxon>
    </lineage>
</organism>
<evidence type="ECO:0000313" key="2">
    <source>
        <dbReference type="EMBL" id="MBK6263890.1"/>
    </source>
</evidence>
<dbReference type="AlphaFoldDB" id="A0A935C5M5"/>
<evidence type="ECO:0008006" key="4">
    <source>
        <dbReference type="Google" id="ProtNLM"/>
    </source>
</evidence>
<dbReference type="EMBL" id="JAEQBW010000001">
    <property type="protein sequence ID" value="MBK6263890.1"/>
    <property type="molecule type" value="Genomic_DNA"/>
</dbReference>
<evidence type="ECO:0000313" key="3">
    <source>
        <dbReference type="Proteomes" id="UP000611723"/>
    </source>
</evidence>
<proteinExistence type="predicted"/>
<sequence length="291" mass="31845">MKKTFILMMLSLYASYNYAQGLILDGFMQKKGDIISALSFSTENYDTYYVGEVKTQNPNLGTITTNSTSLYVVGGITDYLNVVVNLPYISSKPSAGFWSPQSDFQDLSIFLKGRLFNHNFESVGQFSLSAGLGYSTPISQYIADAPISIGHQAKRTEFRLLVQHQLPMGLFIMAQGGYLHNYNVTIDRGYEVLVPDAFDFTARIGGNIKSFYADAWLSNQIAKKGTNIGPGVPFPGNAISFLRTGFNLYSTLPFVKNLGVSAGMGFTLSGENIGKATRISGGLVYKLSVLK</sequence>
<comment type="caution">
    <text evidence="2">The sequence shown here is derived from an EMBL/GenBank/DDBJ whole genome shotgun (WGS) entry which is preliminary data.</text>
</comment>
<gene>
    <name evidence="2" type="ORF">JKA74_02480</name>
</gene>
<name>A0A935C5M5_9BACT</name>
<accession>A0A935C5M5</accession>